<dbReference type="InterPro" id="IPR036652">
    <property type="entry name" value="YjeF_N_dom_sf"/>
</dbReference>
<evidence type="ECO:0000256" key="8">
    <source>
        <dbReference type="ARBA" id="ARBA00022857"/>
    </source>
</evidence>
<dbReference type="EMBL" id="CP002772">
    <property type="protein sequence ID" value="AEG19201.1"/>
    <property type="molecule type" value="Genomic_DNA"/>
</dbReference>
<comment type="catalytic activity">
    <reaction evidence="15 17 19">
        <text>(6S)-NADHX + ADP = AMP + phosphate + NADH + H(+)</text>
        <dbReference type="Rhea" id="RHEA:32223"/>
        <dbReference type="ChEBI" id="CHEBI:15378"/>
        <dbReference type="ChEBI" id="CHEBI:43474"/>
        <dbReference type="ChEBI" id="CHEBI:57945"/>
        <dbReference type="ChEBI" id="CHEBI:64074"/>
        <dbReference type="ChEBI" id="CHEBI:456215"/>
        <dbReference type="ChEBI" id="CHEBI:456216"/>
        <dbReference type="EC" id="4.2.1.136"/>
    </reaction>
</comment>
<dbReference type="AlphaFoldDB" id="F6D424"/>
<evidence type="ECO:0000313" key="22">
    <source>
        <dbReference type="EMBL" id="AEG19201.1"/>
    </source>
</evidence>
<dbReference type="InterPro" id="IPR004443">
    <property type="entry name" value="YjeF_N_dom"/>
</dbReference>
<keyword evidence="11 18" id="KW-0413">Isomerase</keyword>
<dbReference type="GO" id="GO:0046496">
    <property type="term" value="P:nicotinamide nucleotide metabolic process"/>
    <property type="evidence" value="ECO:0007669"/>
    <property type="project" value="UniProtKB-UniRule"/>
</dbReference>
<dbReference type="OrthoDB" id="15148at2157"/>
<feature type="binding site" evidence="18">
    <location>
        <position position="129"/>
    </location>
    <ligand>
        <name>K(+)</name>
        <dbReference type="ChEBI" id="CHEBI:29103"/>
    </ligand>
</feature>
<evidence type="ECO:0000256" key="7">
    <source>
        <dbReference type="ARBA" id="ARBA00022840"/>
    </source>
</evidence>
<comment type="catalytic activity">
    <reaction evidence="16 17 19">
        <text>(6S)-NADPHX + ADP = AMP + phosphate + NADPH + H(+)</text>
        <dbReference type="Rhea" id="RHEA:32235"/>
        <dbReference type="ChEBI" id="CHEBI:15378"/>
        <dbReference type="ChEBI" id="CHEBI:43474"/>
        <dbReference type="ChEBI" id="CHEBI:57783"/>
        <dbReference type="ChEBI" id="CHEBI:64076"/>
        <dbReference type="ChEBI" id="CHEBI:456215"/>
        <dbReference type="ChEBI" id="CHEBI:456216"/>
        <dbReference type="EC" id="4.2.1.136"/>
    </reaction>
</comment>
<gene>
    <name evidence="18" type="primary">nnrE</name>
    <name evidence="17" type="synonym">nnrD</name>
    <name evidence="22" type="ordered locus">MSWAN_2193</name>
</gene>
<dbReference type="CDD" id="cd01171">
    <property type="entry name" value="YXKO-related"/>
    <property type="match status" value="1"/>
</dbReference>
<dbReference type="GO" id="GO:0052855">
    <property type="term" value="F:ADP-dependent NAD(P)H-hydrate dehydratase activity"/>
    <property type="evidence" value="ECO:0007669"/>
    <property type="project" value="UniProtKB-UniRule"/>
</dbReference>
<dbReference type="PROSITE" id="PS01050">
    <property type="entry name" value="YJEF_C_2"/>
    <property type="match status" value="1"/>
</dbReference>
<name>F6D424_METPW</name>
<keyword evidence="13" id="KW-0511">Multifunctional enzyme</keyword>
<reference evidence="22 23" key="1">
    <citation type="journal article" date="2014" name="Int. J. Syst. Evol. Microbiol.">
        <title>Methanobacterium paludis sp. nov. and a novel strain of Methanobacterium lacus isolated from northern peatlands.</title>
        <authorList>
            <person name="Cadillo-Quiroz H."/>
            <person name="Brauer S.L."/>
            <person name="Goodson N."/>
            <person name="Yavitt J.B."/>
            <person name="Zinder S.H."/>
        </authorList>
    </citation>
    <scope>NUCLEOTIDE SEQUENCE [LARGE SCALE GENOMIC DNA]</scope>
    <source>
        <strain evidence="23">DSM 25820 / JCM 18151 / SWAN1</strain>
    </source>
</reference>
<feature type="binding site" evidence="17">
    <location>
        <position position="255"/>
    </location>
    <ligand>
        <name>(6S)-NADPHX</name>
        <dbReference type="ChEBI" id="CHEBI:64076"/>
    </ligand>
</feature>
<dbReference type="PANTHER" id="PTHR12592:SF0">
    <property type="entry name" value="ATP-DEPENDENT (S)-NAD(P)H-HYDRATE DEHYDRATASE"/>
    <property type="match status" value="1"/>
</dbReference>
<comment type="catalytic activity">
    <reaction evidence="1 18 19">
        <text>(6R)-NADHX = (6S)-NADHX</text>
        <dbReference type="Rhea" id="RHEA:32215"/>
        <dbReference type="ChEBI" id="CHEBI:64074"/>
        <dbReference type="ChEBI" id="CHEBI:64075"/>
        <dbReference type="EC" id="5.1.99.6"/>
    </reaction>
</comment>
<feature type="binding site" evidence="18">
    <location>
        <position position="162"/>
    </location>
    <ligand>
        <name>(6S)-NADPHX</name>
        <dbReference type="ChEBI" id="CHEBI:64076"/>
    </ligand>
</feature>
<dbReference type="PANTHER" id="PTHR12592">
    <property type="entry name" value="ATP-DEPENDENT (S)-NAD(P)H-HYDRATE DEHYDRATASE FAMILY MEMBER"/>
    <property type="match status" value="1"/>
</dbReference>
<evidence type="ECO:0000256" key="4">
    <source>
        <dbReference type="ARBA" id="ARBA00009524"/>
    </source>
</evidence>
<evidence type="ECO:0000259" key="20">
    <source>
        <dbReference type="PROSITE" id="PS51383"/>
    </source>
</evidence>
<comment type="catalytic activity">
    <reaction evidence="2 18 19">
        <text>(6R)-NADPHX = (6S)-NADPHX</text>
        <dbReference type="Rhea" id="RHEA:32227"/>
        <dbReference type="ChEBI" id="CHEBI:64076"/>
        <dbReference type="ChEBI" id="CHEBI:64077"/>
        <dbReference type="EC" id="5.1.99.6"/>
    </reaction>
</comment>
<evidence type="ECO:0000256" key="2">
    <source>
        <dbReference type="ARBA" id="ARBA00000909"/>
    </source>
</evidence>
<dbReference type="InterPro" id="IPR017953">
    <property type="entry name" value="Carbohydrate_kinase_pred_CS"/>
</dbReference>
<comment type="cofactor">
    <cofactor evidence="18 19">
        <name>K(+)</name>
        <dbReference type="ChEBI" id="CHEBI:29103"/>
    </cofactor>
    <text evidence="18 19">Binds 1 potassium ion per subunit.</text>
</comment>
<evidence type="ECO:0000256" key="5">
    <source>
        <dbReference type="ARBA" id="ARBA00022723"/>
    </source>
</evidence>
<evidence type="ECO:0000256" key="12">
    <source>
        <dbReference type="ARBA" id="ARBA00023239"/>
    </source>
</evidence>
<sequence length="505" mass="53516">MTPKDMMVVDANVAALGIPRSSLMENAGRCLADKISELVKPCKVAIFAGTGGNGGDGFVAVRYLLNRGFEVEVFLLSHPSRIKSDEARANWEVLQKIDKNLNPLKIHVVEDSSKLKKLGEDIDAGVVLDAILGTGIKGNLREPVSSAIDIINGLKCLKMAVDVPSGLDPLTGEVPDKTVIADSTVTFHRAKTGLKNARIEHVGKVQVCDIGIPREAEIFTGPGDLLRLKNRDSSSHKGQNGSVLILGGSMDYSGAPALAAMSSLRSGVDISVVACPACVASPIRSYSPDLIVKTLRDDISGSFINPGNVDEIIELSKGADSLVVGCGIGREDETALALNEIVHKIEKPLVIDADALKLLDLNIIKKLNKKAEREVVLTPHTAEFKAVFDLPVPQNFEDKVETVLEASKNSDCVVLLKGAVDVVSNGKYVRLNATGNPGMTVGGTGDVLAGLVGGLIAQSHDAFEAAYLGAYINGVAGDLASSEYGYNFLASDILRYIPRVFIGIK</sequence>
<feature type="binding site" evidence="18">
    <location>
        <begin position="133"/>
        <end position="139"/>
    </location>
    <ligand>
        <name>(6S)-NADPHX</name>
        <dbReference type="ChEBI" id="CHEBI:64076"/>
    </ligand>
</feature>
<keyword evidence="8 17" id="KW-0521">NADP</keyword>
<dbReference type="EC" id="4.2.1.136" evidence="19"/>
<feature type="binding site" evidence="18">
    <location>
        <position position="165"/>
    </location>
    <ligand>
        <name>K(+)</name>
        <dbReference type="ChEBI" id="CHEBI:29103"/>
    </ligand>
</feature>
<evidence type="ECO:0000256" key="17">
    <source>
        <dbReference type="HAMAP-Rule" id="MF_01965"/>
    </source>
</evidence>
<dbReference type="InterPro" id="IPR000631">
    <property type="entry name" value="CARKD"/>
</dbReference>
<keyword evidence="5 18" id="KW-0479">Metal-binding</keyword>
<organism evidence="22 23">
    <name type="scientific">Methanobacterium paludis (strain DSM 25820 / JCM 18151 / SWAN1)</name>
    <dbReference type="NCBI Taxonomy" id="868131"/>
    <lineage>
        <taxon>Archaea</taxon>
        <taxon>Methanobacteriati</taxon>
        <taxon>Methanobacteriota</taxon>
        <taxon>Methanomada group</taxon>
        <taxon>Methanobacteria</taxon>
        <taxon>Methanobacteriales</taxon>
        <taxon>Methanobacteriaceae</taxon>
        <taxon>Methanobacterium</taxon>
    </lineage>
</organism>
<dbReference type="GO" id="GO:0052856">
    <property type="term" value="F:NAD(P)HX epimerase activity"/>
    <property type="evidence" value="ECO:0007669"/>
    <property type="project" value="UniProtKB-UniRule"/>
</dbReference>
<keyword evidence="10 17" id="KW-0520">NAD</keyword>
<feature type="binding site" evidence="17">
    <location>
        <position position="446"/>
    </location>
    <ligand>
        <name>(6S)-NADPHX</name>
        <dbReference type="ChEBI" id="CHEBI:64076"/>
    </ligand>
</feature>
<keyword evidence="6 17" id="KW-0547">Nucleotide-binding</keyword>
<dbReference type="eggNOG" id="arCOG00018">
    <property type="taxonomic scope" value="Archaea"/>
</dbReference>
<evidence type="ECO:0000256" key="14">
    <source>
        <dbReference type="ARBA" id="ARBA00025153"/>
    </source>
</evidence>
<feature type="binding site" evidence="17">
    <location>
        <position position="327"/>
    </location>
    <ligand>
        <name>(6S)-NADPHX</name>
        <dbReference type="ChEBI" id="CHEBI:64076"/>
    </ligand>
</feature>
<dbReference type="GO" id="GO:0046872">
    <property type="term" value="F:metal ion binding"/>
    <property type="evidence" value="ECO:0007669"/>
    <property type="project" value="UniProtKB-UniRule"/>
</dbReference>
<evidence type="ECO:0000256" key="18">
    <source>
        <dbReference type="HAMAP-Rule" id="MF_01966"/>
    </source>
</evidence>
<comment type="function">
    <text evidence="17">Catalyzes the dehydration of the S-form of NAD(P)HX at the expense of ADP, which is converted to AMP. Together with NAD(P)HX epimerase, which catalyzes the epimerization of the S- and R-forms, the enzyme allows the repair of both epimers of NAD(P)HX, a damaged form of NAD(P)H that is a result of enzymatic or heat-dependent hydration.</text>
</comment>
<evidence type="ECO:0000256" key="6">
    <source>
        <dbReference type="ARBA" id="ARBA00022741"/>
    </source>
</evidence>
<dbReference type="NCBIfam" id="TIGR00197">
    <property type="entry name" value="yjeF_nterm"/>
    <property type="match status" value="1"/>
</dbReference>
<comment type="similarity">
    <text evidence="18">Belongs to the NnrE/AIBP family.</text>
</comment>
<feature type="binding site" evidence="17">
    <location>
        <position position="445"/>
    </location>
    <ligand>
        <name>AMP</name>
        <dbReference type="ChEBI" id="CHEBI:456215"/>
    </ligand>
</feature>
<comment type="function">
    <text evidence="18">Catalyzes the epimerization of the S- and R-forms of NAD(P)HX, a damaged form of NAD(P)H that is a result of enzymatic or heat-dependent hydration. This is a prerequisite for the S-specific NAD(P)H-hydrate dehydratase to allow the repair of both epimers of NAD(P)HX.</text>
</comment>
<dbReference type="SUPFAM" id="SSF64153">
    <property type="entry name" value="YjeF N-terminal domain-like"/>
    <property type="match status" value="1"/>
</dbReference>
<dbReference type="GeneID" id="10669716"/>
<comment type="similarity">
    <text evidence="3 19">In the N-terminal section; belongs to the NnrE/AIBP family.</text>
</comment>
<evidence type="ECO:0000256" key="19">
    <source>
        <dbReference type="PIRNR" id="PIRNR017184"/>
    </source>
</evidence>
<dbReference type="SUPFAM" id="SSF53613">
    <property type="entry name" value="Ribokinase-like"/>
    <property type="match status" value="1"/>
</dbReference>
<comment type="similarity">
    <text evidence="4 19">In the C-terminal section; belongs to the NnrD/CARKD family.</text>
</comment>
<evidence type="ECO:0000313" key="23">
    <source>
        <dbReference type="Proteomes" id="UP000009231"/>
    </source>
</evidence>
<dbReference type="InterPro" id="IPR029056">
    <property type="entry name" value="Ribokinase-like"/>
</dbReference>
<comment type="caution">
    <text evidence="17">Lacks conserved residue(s) required for the propagation of feature annotation.</text>
</comment>
<dbReference type="Proteomes" id="UP000009231">
    <property type="component" value="Chromosome"/>
</dbReference>
<proteinExistence type="inferred from homology"/>
<evidence type="ECO:0000256" key="1">
    <source>
        <dbReference type="ARBA" id="ARBA00000013"/>
    </source>
</evidence>
<feature type="binding site" evidence="18">
    <location>
        <position position="53"/>
    </location>
    <ligand>
        <name>K(+)</name>
        <dbReference type="ChEBI" id="CHEBI:29103"/>
    </ligand>
</feature>
<dbReference type="HOGENOM" id="CLU_024853_4_1_2"/>
<dbReference type="EC" id="5.1.99.6" evidence="19"/>
<dbReference type="STRING" id="868131.MSWAN_2193"/>
<dbReference type="GO" id="GO:0005524">
    <property type="term" value="F:ATP binding"/>
    <property type="evidence" value="ECO:0007669"/>
    <property type="project" value="UniProtKB-UniRule"/>
</dbReference>
<evidence type="ECO:0000259" key="21">
    <source>
        <dbReference type="PROSITE" id="PS51385"/>
    </source>
</evidence>
<protein>
    <recommendedName>
        <fullName evidence="19">Bifunctional NAD(P)H-hydrate repair enzyme</fullName>
    </recommendedName>
    <alternativeName>
        <fullName evidence="19">Nicotinamide nucleotide repair protein</fullName>
    </alternativeName>
    <domain>
        <recommendedName>
            <fullName evidence="19">ADP-dependent (S)-NAD(P)H-hydrate dehydratase</fullName>
            <ecNumber evidence="19">4.2.1.136</ecNumber>
        </recommendedName>
        <alternativeName>
            <fullName evidence="19">ADP-dependent NAD(P)HX dehydratase</fullName>
        </alternativeName>
    </domain>
    <domain>
        <recommendedName>
            <fullName evidence="19">NAD(P)H-hydrate epimerase</fullName>
            <ecNumber evidence="19">5.1.99.6</ecNumber>
        </recommendedName>
    </domain>
</protein>
<dbReference type="Gene3D" id="3.40.50.10260">
    <property type="entry name" value="YjeF N-terminal domain"/>
    <property type="match status" value="1"/>
</dbReference>
<keyword evidence="23" id="KW-1185">Reference proteome</keyword>
<keyword evidence="12 17" id="KW-0456">Lyase</keyword>
<dbReference type="PROSITE" id="PS51383">
    <property type="entry name" value="YJEF_C_3"/>
    <property type="match status" value="1"/>
</dbReference>
<feature type="binding site" evidence="17">
    <location>
        <position position="380"/>
    </location>
    <ligand>
        <name>(6S)-NADPHX</name>
        <dbReference type="ChEBI" id="CHEBI:64076"/>
    </ligand>
</feature>
<keyword evidence="7 17" id="KW-0067">ATP-binding</keyword>
<dbReference type="Pfam" id="PF03853">
    <property type="entry name" value="YjeF_N"/>
    <property type="match status" value="1"/>
</dbReference>
<evidence type="ECO:0000256" key="13">
    <source>
        <dbReference type="ARBA" id="ARBA00023268"/>
    </source>
</evidence>
<evidence type="ECO:0000256" key="3">
    <source>
        <dbReference type="ARBA" id="ARBA00006001"/>
    </source>
</evidence>
<dbReference type="GO" id="GO:0110051">
    <property type="term" value="P:metabolite repair"/>
    <property type="evidence" value="ECO:0007669"/>
    <property type="project" value="TreeGrafter"/>
</dbReference>
<dbReference type="NCBIfam" id="TIGR00196">
    <property type="entry name" value="yjeF_cterm"/>
    <property type="match status" value="1"/>
</dbReference>
<dbReference type="Gene3D" id="3.40.1190.20">
    <property type="match status" value="1"/>
</dbReference>
<evidence type="ECO:0000256" key="11">
    <source>
        <dbReference type="ARBA" id="ARBA00023235"/>
    </source>
</evidence>
<evidence type="ECO:0000256" key="16">
    <source>
        <dbReference type="ARBA" id="ARBA00049209"/>
    </source>
</evidence>
<dbReference type="RefSeq" id="WP_013826700.1">
    <property type="nucleotide sequence ID" value="NC_015574.1"/>
</dbReference>
<keyword evidence="9 18" id="KW-0630">Potassium</keyword>
<dbReference type="PIRSF" id="PIRSF017184">
    <property type="entry name" value="Nnr"/>
    <property type="match status" value="1"/>
</dbReference>
<accession>F6D424</accession>
<feature type="binding site" evidence="18">
    <location>
        <begin position="52"/>
        <end position="56"/>
    </location>
    <ligand>
        <name>(6S)-NADPHX</name>
        <dbReference type="ChEBI" id="CHEBI:64076"/>
    </ligand>
</feature>
<evidence type="ECO:0000256" key="9">
    <source>
        <dbReference type="ARBA" id="ARBA00022958"/>
    </source>
</evidence>
<dbReference type="HAMAP" id="MF_01966">
    <property type="entry name" value="NADHX_epimerase"/>
    <property type="match status" value="1"/>
</dbReference>
<feature type="domain" description="YjeF N-terminal" evidence="21">
    <location>
        <begin position="6"/>
        <end position="218"/>
    </location>
</feature>
<feature type="domain" description="YjeF C-terminal" evidence="20">
    <location>
        <begin position="220"/>
        <end position="504"/>
    </location>
</feature>
<evidence type="ECO:0000256" key="10">
    <source>
        <dbReference type="ARBA" id="ARBA00023027"/>
    </source>
</evidence>
<dbReference type="PROSITE" id="PS51385">
    <property type="entry name" value="YJEF_N"/>
    <property type="match status" value="1"/>
</dbReference>
<dbReference type="InterPro" id="IPR030677">
    <property type="entry name" value="Nnr"/>
</dbReference>
<comment type="function">
    <text evidence="14 19">Bifunctional enzyme that catalyzes the epimerization of the S- and R-forms of NAD(P)HX and the dehydration of the S-form of NAD(P)HX at the expense of ADP, which is converted to AMP. This allows the repair of both epimers of NAD(P)HX, a damaged form of NAD(P)H that is a result of enzymatic or heat-dependent hydration.</text>
</comment>
<comment type="similarity">
    <text evidence="17">Belongs to the NnrD/CARKD family.</text>
</comment>
<comment type="subunit">
    <text evidence="17">Homotetramer.</text>
</comment>
<dbReference type="HAMAP" id="MF_01965">
    <property type="entry name" value="NADHX_dehydratase"/>
    <property type="match status" value="1"/>
</dbReference>
<evidence type="ECO:0000256" key="15">
    <source>
        <dbReference type="ARBA" id="ARBA00048238"/>
    </source>
</evidence>
<comment type="cofactor">
    <cofactor evidence="17">
        <name>Mg(2+)</name>
        <dbReference type="ChEBI" id="CHEBI:18420"/>
    </cofactor>
</comment>
<dbReference type="KEGG" id="mew:MSWAN_2193"/>
<dbReference type="Pfam" id="PF01256">
    <property type="entry name" value="Carb_kinase"/>
    <property type="match status" value="1"/>
</dbReference>